<proteinExistence type="predicted"/>
<dbReference type="Proteomes" id="UP001316384">
    <property type="component" value="Chromosome"/>
</dbReference>
<evidence type="ECO:0000313" key="2">
    <source>
        <dbReference type="EMBL" id="UUI70702.1"/>
    </source>
</evidence>
<keyword evidence="1" id="KW-0812">Transmembrane</keyword>
<keyword evidence="1" id="KW-1133">Transmembrane helix</keyword>
<protein>
    <recommendedName>
        <fullName evidence="4">Pilus assembly protein</fullName>
    </recommendedName>
</protein>
<evidence type="ECO:0008006" key="4">
    <source>
        <dbReference type="Google" id="ProtNLM"/>
    </source>
</evidence>
<evidence type="ECO:0000256" key="1">
    <source>
        <dbReference type="SAM" id="Phobius"/>
    </source>
</evidence>
<reference evidence="2 3" key="1">
    <citation type="submission" date="2022-07" db="EMBL/GenBank/DDBJ databases">
        <title>Novel species in genus cellulomonas.</title>
        <authorList>
            <person name="Ye L."/>
        </authorList>
    </citation>
    <scope>NUCLEOTIDE SEQUENCE [LARGE SCALE GENOMIC DNA]</scope>
    <source>
        <strain evidence="3">zg-B89</strain>
    </source>
</reference>
<sequence length="116" mass="12425">MTVLRRRLSRGDRGTSTIEAVGGVVLIAITLVCIVQAAWFAIAVDAAGQAARDGARARSLSLDVRAAVDRSLPGDLDGRITYPAPDTVRVQLDVRRVSMFPPITVAREVAMPRTGR</sequence>
<dbReference type="EMBL" id="CP101987">
    <property type="protein sequence ID" value="UUI70702.1"/>
    <property type="molecule type" value="Genomic_DNA"/>
</dbReference>
<evidence type="ECO:0000313" key="3">
    <source>
        <dbReference type="Proteomes" id="UP001316384"/>
    </source>
</evidence>
<keyword evidence="1" id="KW-0472">Membrane</keyword>
<accession>A0ABY5KNH8</accession>
<organism evidence="2 3">
    <name type="scientific">Cellulomonas xiejunii</name>
    <dbReference type="NCBI Taxonomy" id="2968083"/>
    <lineage>
        <taxon>Bacteria</taxon>
        <taxon>Bacillati</taxon>
        <taxon>Actinomycetota</taxon>
        <taxon>Actinomycetes</taxon>
        <taxon>Micrococcales</taxon>
        <taxon>Cellulomonadaceae</taxon>
        <taxon>Cellulomonas</taxon>
    </lineage>
</organism>
<dbReference type="RefSeq" id="WP_227576058.1">
    <property type="nucleotide sequence ID" value="NZ_CP101987.1"/>
</dbReference>
<keyword evidence="3" id="KW-1185">Reference proteome</keyword>
<name>A0ABY5KNH8_9CELL</name>
<feature type="transmembrane region" description="Helical" evidence="1">
    <location>
        <begin position="20"/>
        <end position="42"/>
    </location>
</feature>
<gene>
    <name evidence="2" type="ORF">NP048_12970</name>
</gene>